<dbReference type="EMBL" id="CP101873">
    <property type="protein sequence ID" value="WMT06517.1"/>
    <property type="molecule type" value="Genomic_DNA"/>
</dbReference>
<protein>
    <submittedName>
        <fullName evidence="7">HAD family hydrolase</fullName>
    </submittedName>
</protein>
<dbReference type="SFLD" id="SFLDS00003">
    <property type="entry name" value="Haloacid_Dehalogenase"/>
    <property type="match status" value="1"/>
</dbReference>
<comment type="similarity">
    <text evidence="2">Belongs to the HAD-like hydrolase superfamily.</text>
</comment>
<sequence length="236" mass="25843">MRAKAVLFDFDNTFYPYAPCNRAGKNAAREAARELGYDFDREGFEAFYQTGRRAIKREVPGTAASHDRYLYFKGALERHTGRPKPTEALALGEAYWTAYIDAMELVPGVEATLESLRDRGIDVGIVTNFTARTQLEKLEAVGLGDDLDLLVTSEETGREKPGSVMFTLALSRLDRRPSEAVMVGDNVEADIVGANAVGLETVLFSADGDDPDGPLEGDREPDHRIDSVAALPEVVL</sequence>
<dbReference type="InterPro" id="IPR006439">
    <property type="entry name" value="HAD-SF_hydro_IA"/>
</dbReference>
<feature type="compositionally biased region" description="Basic and acidic residues" evidence="6">
    <location>
        <begin position="216"/>
        <end position="226"/>
    </location>
</feature>
<dbReference type="Proteomes" id="UP001224926">
    <property type="component" value="Chromosome"/>
</dbReference>
<dbReference type="GeneID" id="39862764"/>
<evidence type="ECO:0000256" key="1">
    <source>
        <dbReference type="ARBA" id="ARBA00001946"/>
    </source>
</evidence>
<dbReference type="InterPro" id="IPR036412">
    <property type="entry name" value="HAD-like_sf"/>
</dbReference>
<dbReference type="InterPro" id="IPR051400">
    <property type="entry name" value="HAD-like_hydrolase"/>
</dbReference>
<dbReference type="GeneID" id="84215096"/>
<dbReference type="Pfam" id="PF00702">
    <property type="entry name" value="Hydrolase"/>
    <property type="match status" value="1"/>
</dbReference>
<gene>
    <name evidence="7" type="ORF">NP511_14105</name>
</gene>
<dbReference type="GO" id="GO:0044281">
    <property type="term" value="P:small molecule metabolic process"/>
    <property type="evidence" value="ECO:0007669"/>
    <property type="project" value="UniProtKB-ARBA"/>
</dbReference>
<keyword evidence="8" id="KW-1185">Reference proteome</keyword>
<dbReference type="PANTHER" id="PTHR46470">
    <property type="entry name" value="N-ACYLNEURAMINATE-9-PHOSPHATASE"/>
    <property type="match status" value="1"/>
</dbReference>
<dbReference type="NCBIfam" id="TIGR01549">
    <property type="entry name" value="HAD-SF-IA-v1"/>
    <property type="match status" value="1"/>
</dbReference>
<dbReference type="Gene3D" id="3.40.50.1000">
    <property type="entry name" value="HAD superfamily/HAD-like"/>
    <property type="match status" value="1"/>
</dbReference>
<reference evidence="7 8" key="1">
    <citation type="submission" date="2022-07" db="EMBL/GenBank/DDBJ databases">
        <title>Two temperate virus in Haloterrigena jeotgali A29.</title>
        <authorList>
            <person name="Deng X."/>
        </authorList>
    </citation>
    <scope>NUCLEOTIDE SEQUENCE [LARGE SCALE GENOMIC DNA]</scope>
    <source>
        <strain evidence="7 8">A29</strain>
    </source>
</reference>
<dbReference type="InterPro" id="IPR023214">
    <property type="entry name" value="HAD_sf"/>
</dbReference>
<dbReference type="SFLD" id="SFLDG01129">
    <property type="entry name" value="C1.5:_HAD__Beta-PGM__Phosphata"/>
    <property type="match status" value="1"/>
</dbReference>
<dbReference type="PANTHER" id="PTHR46470:SF2">
    <property type="entry name" value="GLYCERALDEHYDE 3-PHOSPHATE PHOSPHATASE"/>
    <property type="match status" value="1"/>
</dbReference>
<keyword evidence="3" id="KW-0479">Metal-binding</keyword>
<evidence type="ECO:0000313" key="7">
    <source>
        <dbReference type="EMBL" id="WMT06517.1"/>
    </source>
</evidence>
<dbReference type="NCBIfam" id="TIGR01662">
    <property type="entry name" value="HAD-SF-IIIA"/>
    <property type="match status" value="1"/>
</dbReference>
<dbReference type="RefSeq" id="WP_049966010.1">
    <property type="nucleotide sequence ID" value="NZ_CP101873.1"/>
</dbReference>
<evidence type="ECO:0000256" key="5">
    <source>
        <dbReference type="ARBA" id="ARBA00022842"/>
    </source>
</evidence>
<accession>A0AAF0P7R2</accession>
<dbReference type="AlphaFoldDB" id="A0AAF0P7R2"/>
<dbReference type="Gene3D" id="1.10.150.520">
    <property type="match status" value="1"/>
</dbReference>
<evidence type="ECO:0000313" key="8">
    <source>
        <dbReference type="Proteomes" id="UP001224926"/>
    </source>
</evidence>
<dbReference type="PRINTS" id="PR00413">
    <property type="entry name" value="HADHALOGNASE"/>
</dbReference>
<feature type="region of interest" description="Disordered" evidence="6">
    <location>
        <begin position="206"/>
        <end position="226"/>
    </location>
</feature>
<keyword evidence="5" id="KW-0460">Magnesium</keyword>
<dbReference type="SUPFAM" id="SSF56784">
    <property type="entry name" value="HAD-like"/>
    <property type="match status" value="1"/>
</dbReference>
<evidence type="ECO:0000256" key="4">
    <source>
        <dbReference type="ARBA" id="ARBA00022801"/>
    </source>
</evidence>
<dbReference type="InterPro" id="IPR006549">
    <property type="entry name" value="HAD-SF_hydro_IIIA"/>
</dbReference>
<evidence type="ECO:0000256" key="3">
    <source>
        <dbReference type="ARBA" id="ARBA00022723"/>
    </source>
</evidence>
<evidence type="ECO:0000256" key="2">
    <source>
        <dbReference type="ARBA" id="ARBA00007958"/>
    </source>
</evidence>
<dbReference type="GO" id="GO:0016791">
    <property type="term" value="F:phosphatase activity"/>
    <property type="evidence" value="ECO:0007669"/>
    <property type="project" value="TreeGrafter"/>
</dbReference>
<evidence type="ECO:0000256" key="6">
    <source>
        <dbReference type="SAM" id="MobiDB-lite"/>
    </source>
</evidence>
<proteinExistence type="inferred from homology"/>
<comment type="cofactor">
    <cofactor evidence="1">
        <name>Mg(2+)</name>
        <dbReference type="ChEBI" id="CHEBI:18420"/>
    </cofactor>
</comment>
<dbReference type="GO" id="GO:0046872">
    <property type="term" value="F:metal ion binding"/>
    <property type="evidence" value="ECO:0007669"/>
    <property type="project" value="UniProtKB-KW"/>
</dbReference>
<name>A0AAF0P7R2_9EURY</name>
<keyword evidence="4 7" id="KW-0378">Hydrolase</keyword>
<organism evidence="7 8">
    <name type="scientific">Natrinema thermotolerans</name>
    <dbReference type="NCBI Taxonomy" id="121872"/>
    <lineage>
        <taxon>Archaea</taxon>
        <taxon>Methanobacteriati</taxon>
        <taxon>Methanobacteriota</taxon>
        <taxon>Stenosarchaea group</taxon>
        <taxon>Halobacteria</taxon>
        <taxon>Halobacteriales</taxon>
        <taxon>Natrialbaceae</taxon>
        <taxon>Natrinema</taxon>
    </lineage>
</organism>